<dbReference type="EMBL" id="FMWL01000005">
    <property type="protein sequence ID" value="SCZ78549.1"/>
    <property type="molecule type" value="Genomic_DNA"/>
</dbReference>
<dbReference type="Proteomes" id="UP000199208">
    <property type="component" value="Unassembled WGS sequence"/>
</dbReference>
<evidence type="ECO:0000313" key="1">
    <source>
        <dbReference type="EMBL" id="SCZ78549.1"/>
    </source>
</evidence>
<protein>
    <submittedName>
        <fullName evidence="1">Uncharacterized protein</fullName>
    </submittedName>
</protein>
<dbReference type="STRING" id="1120920.SAMN03080599_01283"/>
<organism evidence="1 2">
    <name type="scientific">Acidaminobacter hydrogenoformans DSM 2784</name>
    <dbReference type="NCBI Taxonomy" id="1120920"/>
    <lineage>
        <taxon>Bacteria</taxon>
        <taxon>Bacillati</taxon>
        <taxon>Bacillota</taxon>
        <taxon>Clostridia</taxon>
        <taxon>Peptostreptococcales</taxon>
        <taxon>Acidaminobacteraceae</taxon>
        <taxon>Acidaminobacter</taxon>
    </lineage>
</organism>
<name>A0A1G5RZ15_9FIRM</name>
<keyword evidence="2" id="KW-1185">Reference proteome</keyword>
<evidence type="ECO:0000313" key="2">
    <source>
        <dbReference type="Proteomes" id="UP000199208"/>
    </source>
</evidence>
<dbReference type="AlphaFoldDB" id="A0A1G5RZ15"/>
<reference evidence="1 2" key="1">
    <citation type="submission" date="2016-10" db="EMBL/GenBank/DDBJ databases">
        <authorList>
            <person name="de Groot N.N."/>
        </authorList>
    </citation>
    <scope>NUCLEOTIDE SEQUENCE [LARGE SCALE GENOMIC DNA]</scope>
    <source>
        <strain evidence="1 2">DSM 2784</strain>
    </source>
</reference>
<accession>A0A1G5RZ15</accession>
<gene>
    <name evidence="1" type="ORF">SAMN03080599_01283</name>
</gene>
<sequence>MHARLAFLCPLGIKNTRLEAWWGHSRRIARSGIRGIVGLTRELVEKGWTLPFSVRRTEKPTKLYLVGGYSRRNHRGRFLLCSKKDCAEWNFLEFRF</sequence>
<proteinExistence type="predicted"/>